<keyword evidence="3" id="KW-0813">Transport</keyword>
<evidence type="ECO:0000313" key="7">
    <source>
        <dbReference type="EMBL" id="WPF89126.1"/>
    </source>
</evidence>
<feature type="signal peptide" evidence="5">
    <location>
        <begin position="1"/>
        <end position="24"/>
    </location>
</feature>
<evidence type="ECO:0000256" key="3">
    <source>
        <dbReference type="ARBA" id="ARBA00022448"/>
    </source>
</evidence>
<keyword evidence="4 5" id="KW-0732">Signal</keyword>
<dbReference type="PANTHER" id="PTHR30532:SF25">
    <property type="entry name" value="IRON(III) DICITRATE-BINDING PERIPLASMIC PROTEIN"/>
    <property type="match status" value="1"/>
</dbReference>
<reference evidence="7" key="1">
    <citation type="submission" date="2023-11" db="EMBL/GenBank/DDBJ databases">
        <title>Genome sequence of Cyanobacterium aponinum BCRC AL20115.</title>
        <authorList>
            <person name="Chang H.-Y."/>
            <person name="Lin K.-M."/>
            <person name="Hsueh H.-T."/>
            <person name="Chu H.-A."/>
            <person name="Kuo C.-H."/>
        </authorList>
    </citation>
    <scope>NUCLEOTIDE SEQUENCE</scope>
    <source>
        <strain evidence="7">AL20115</strain>
    </source>
</reference>
<dbReference type="SUPFAM" id="SSF53807">
    <property type="entry name" value="Helical backbone' metal receptor"/>
    <property type="match status" value="1"/>
</dbReference>
<evidence type="ECO:0000256" key="1">
    <source>
        <dbReference type="ARBA" id="ARBA00004196"/>
    </source>
</evidence>
<feature type="chain" id="PRO_5042281483" evidence="5">
    <location>
        <begin position="25"/>
        <end position="326"/>
    </location>
</feature>
<organism evidence="7">
    <name type="scientific">Cyanobacterium aponinum AL20115</name>
    <dbReference type="NCBI Taxonomy" id="3090662"/>
    <lineage>
        <taxon>Bacteria</taxon>
        <taxon>Bacillati</taxon>
        <taxon>Cyanobacteriota</taxon>
        <taxon>Cyanophyceae</taxon>
        <taxon>Oscillatoriophycideae</taxon>
        <taxon>Chroococcales</taxon>
        <taxon>Geminocystaceae</taxon>
        <taxon>Cyanobacterium</taxon>
    </lineage>
</organism>
<accession>A0AAF1C5L1</accession>
<dbReference type="PROSITE" id="PS50983">
    <property type="entry name" value="FE_B12_PBP"/>
    <property type="match status" value="1"/>
</dbReference>
<proteinExistence type="inferred from homology"/>
<evidence type="ECO:0000259" key="6">
    <source>
        <dbReference type="PROSITE" id="PS50983"/>
    </source>
</evidence>
<dbReference type="InterPro" id="IPR002491">
    <property type="entry name" value="ABC_transptr_periplasmic_BD"/>
</dbReference>
<protein>
    <submittedName>
        <fullName evidence="7">Iron-siderophore ABC transporter substrate-binding protein</fullName>
    </submittedName>
</protein>
<evidence type="ECO:0000256" key="5">
    <source>
        <dbReference type="SAM" id="SignalP"/>
    </source>
</evidence>
<evidence type="ECO:0000256" key="4">
    <source>
        <dbReference type="ARBA" id="ARBA00022729"/>
    </source>
</evidence>
<dbReference type="GO" id="GO:0030288">
    <property type="term" value="C:outer membrane-bounded periplasmic space"/>
    <property type="evidence" value="ECO:0007669"/>
    <property type="project" value="TreeGrafter"/>
</dbReference>
<dbReference type="Pfam" id="PF01497">
    <property type="entry name" value="Peripla_BP_2"/>
    <property type="match status" value="1"/>
</dbReference>
<dbReference type="EMBL" id="CP138348">
    <property type="protein sequence ID" value="WPF89126.1"/>
    <property type="molecule type" value="Genomic_DNA"/>
</dbReference>
<evidence type="ECO:0000256" key="2">
    <source>
        <dbReference type="ARBA" id="ARBA00008814"/>
    </source>
</evidence>
<sequence>MNIHFSKLFLCLSLISLFSWGCQSANSPPVITNQNCHQVNHSQGVTCIPNDWQTLVALDSVTAEGAIALGITPLGTTFSGISKHLEDRLTNVNNIGITGEPNIEKILALKPDLIVGIDGQENIYPQLSQIAPTALIKFSHSGHWKAVFQEFSTLIGKKELGEEVMAKYDRRIAEFRAKIGDNPPVVSVVRIYPDSINLYLRDSFVGTILADAGLPRPESQNLSAEEAQKIAGNEIQMTISKELLTKADGDVIFIWTGENDPKINEELQQKIIALQKDPLWQNLKAVQNGRVYQVPSYWIGSGLIAANLVLDDLFKYLIDEQKNSNK</sequence>
<comment type="similarity">
    <text evidence="2">Belongs to the bacterial solute-binding protein 8 family.</text>
</comment>
<dbReference type="CDD" id="cd01146">
    <property type="entry name" value="FhuD"/>
    <property type="match status" value="1"/>
</dbReference>
<feature type="domain" description="Fe/B12 periplasmic-binding" evidence="6">
    <location>
        <begin position="54"/>
        <end position="321"/>
    </location>
</feature>
<dbReference type="Gene3D" id="3.40.50.1980">
    <property type="entry name" value="Nitrogenase molybdenum iron protein domain"/>
    <property type="match status" value="2"/>
</dbReference>
<dbReference type="InterPro" id="IPR051313">
    <property type="entry name" value="Bact_iron-sidero_bind"/>
</dbReference>
<dbReference type="GO" id="GO:1901678">
    <property type="term" value="P:iron coordination entity transport"/>
    <property type="evidence" value="ECO:0007669"/>
    <property type="project" value="UniProtKB-ARBA"/>
</dbReference>
<comment type="subcellular location">
    <subcellularLocation>
        <location evidence="1">Cell envelope</location>
    </subcellularLocation>
</comment>
<dbReference type="PANTHER" id="PTHR30532">
    <property type="entry name" value="IRON III DICITRATE-BINDING PERIPLASMIC PROTEIN"/>
    <property type="match status" value="1"/>
</dbReference>
<gene>
    <name evidence="7" type="ORF">SAY89_02280</name>
</gene>
<dbReference type="RefSeq" id="WP_320001755.1">
    <property type="nucleotide sequence ID" value="NZ_CP138348.1"/>
</dbReference>
<name>A0AAF1C5L1_9CHRO</name>
<dbReference type="AlphaFoldDB" id="A0AAF1C5L1"/>